<keyword evidence="2" id="KW-0223">Dioxygenase</keyword>
<evidence type="ECO:0000313" key="2">
    <source>
        <dbReference type="EMBL" id="NMH92107.1"/>
    </source>
</evidence>
<proteinExistence type="predicted"/>
<accession>A0A848DHG6</accession>
<gene>
    <name evidence="2" type="ORF">HF519_11115</name>
</gene>
<dbReference type="Gene3D" id="3.40.830.10">
    <property type="entry name" value="LigB-like"/>
    <property type="match status" value="1"/>
</dbReference>
<dbReference type="Proteomes" id="UP000586918">
    <property type="component" value="Unassembled WGS sequence"/>
</dbReference>
<dbReference type="GO" id="GO:0008198">
    <property type="term" value="F:ferrous iron binding"/>
    <property type="evidence" value="ECO:0007669"/>
    <property type="project" value="InterPro"/>
</dbReference>
<protein>
    <submittedName>
        <fullName evidence="2">Protocatechuate 3,4-dioxygenase</fullName>
    </submittedName>
</protein>
<keyword evidence="3" id="KW-1185">Reference proteome</keyword>
<feature type="domain" description="Extradiol ring-cleavage dioxygenase class III enzyme subunit B" evidence="1">
    <location>
        <begin position="8"/>
        <end position="267"/>
    </location>
</feature>
<keyword evidence="2" id="KW-0560">Oxidoreductase</keyword>
<dbReference type="EMBL" id="JAAXKZ010000031">
    <property type="protein sequence ID" value="NMH92107.1"/>
    <property type="molecule type" value="Genomic_DNA"/>
</dbReference>
<dbReference type="GO" id="GO:0016702">
    <property type="term" value="F:oxidoreductase activity, acting on single donors with incorporation of molecular oxygen, incorporation of two atoms of oxygen"/>
    <property type="evidence" value="ECO:0007669"/>
    <property type="project" value="UniProtKB-ARBA"/>
</dbReference>
<name>A0A848DHG6_9PSEU</name>
<dbReference type="SUPFAM" id="SSF53213">
    <property type="entry name" value="LigB-like"/>
    <property type="match status" value="1"/>
</dbReference>
<dbReference type="InterPro" id="IPR004183">
    <property type="entry name" value="Xdiol_dOase_suB"/>
</dbReference>
<dbReference type="Pfam" id="PF02900">
    <property type="entry name" value="LigB"/>
    <property type="match status" value="1"/>
</dbReference>
<reference evidence="2 3" key="1">
    <citation type="submission" date="2020-04" db="EMBL/GenBank/DDBJ databases">
        <authorList>
            <person name="Klaysubun C."/>
            <person name="Duangmal K."/>
            <person name="Lipun K."/>
        </authorList>
    </citation>
    <scope>NUCLEOTIDE SEQUENCE [LARGE SCALE GENOMIC DNA]</scope>
    <source>
        <strain evidence="2 3">DSM 45300</strain>
    </source>
</reference>
<organism evidence="2 3">
    <name type="scientific">Pseudonocardia bannensis</name>
    <dbReference type="NCBI Taxonomy" id="630973"/>
    <lineage>
        <taxon>Bacteria</taxon>
        <taxon>Bacillati</taxon>
        <taxon>Actinomycetota</taxon>
        <taxon>Actinomycetes</taxon>
        <taxon>Pseudonocardiales</taxon>
        <taxon>Pseudonocardiaceae</taxon>
        <taxon>Pseudonocardia</taxon>
    </lineage>
</organism>
<evidence type="ECO:0000259" key="1">
    <source>
        <dbReference type="Pfam" id="PF02900"/>
    </source>
</evidence>
<sequence length="275" mass="29190">MGQIVGGFLVPHDPLIFAAPDTVPAEVKDAVFDAYAEAARRLGELRADAVVVFGTDHYILFGPGCLPQALMGVGELDGPIDRMRGLDRRVIPHHPELADHILRHVLDGDFDLACAKVLTVDHSVAIPQQLVVAPAGDLPIIPFYLACGVDPVIPMRRAAHLGGLVRSAVEAWPGDERVVVIGSGGISHSVGEADMGRVNVEFDQMILELVAEGDVEGLCALSDDDVVRDGGNGALEIRNFAAALSAVPNPRGELIAYRPVPQWITGLGFVEVRAA</sequence>
<dbReference type="AlphaFoldDB" id="A0A848DHG6"/>
<evidence type="ECO:0000313" key="3">
    <source>
        <dbReference type="Proteomes" id="UP000586918"/>
    </source>
</evidence>
<dbReference type="RefSeq" id="WP_169412825.1">
    <property type="nucleotide sequence ID" value="NZ_JAAXKZ010000031.1"/>
</dbReference>
<comment type="caution">
    <text evidence="2">The sequence shown here is derived from an EMBL/GenBank/DDBJ whole genome shotgun (WGS) entry which is preliminary data.</text>
</comment>